<feature type="compositionally biased region" description="Basic and acidic residues" evidence="2">
    <location>
        <begin position="452"/>
        <end position="466"/>
    </location>
</feature>
<sequence>MGIMAKLKKLQKERLIVARLGFPDKAMEIDEHIEKIRADLRSEREKVDSRILEEELAALAIQHREKLASLEQELKEDEQKVSRSFERERAVLLRKQEKQFVQLVDDAIKRAIGKSKKYLCHHNKTASFNTRRPKKEVIHFRKNAKRLRHGGRLDESAAWEEKAAELDANHLDSWREEVAASLTASAWGGSSSALDQLATEHQREISRMETAQANGWTLMLMRHQTARRNCHNVIMVERKKDVEGMLRNVIEDEGSATGEAEGKEAQPSGGTAAGRPPTRPSSAPPARGKRPQPAAATTKNNNQNLSETVAAPPSATEKAGEGENVGAADEGVHVDDDDSFGKDSHDLRGFDELEGEAWKKFSYDDYPAAGSPEEPEWIHTPWCGTNSGDIPVLDKVSDKKVLDSDGTPMVQLVLPASTASAPPSSSAGRVDGNTATQPVVRGGGASEGFGDGEDKGVIAEHKRDVGSPRSGAEGGADKGRPCSATGELFTGDAAAAVSPLSFAGEGAERDSQVDGGGSGRSPGSVGDGFTSPRALAGGGELRRYNWLGADAAPTKPSLLTTSRIPTGNRADKQRFRNAKRQDANRKVDDATI</sequence>
<keyword evidence="4" id="KW-1185">Reference proteome</keyword>
<dbReference type="AlphaFoldDB" id="D7G884"/>
<feature type="compositionally biased region" description="Basic and acidic residues" evidence="2">
    <location>
        <begin position="569"/>
        <end position="592"/>
    </location>
</feature>
<dbReference type="OrthoDB" id="10558115at2759"/>
<dbReference type="Proteomes" id="UP000002630">
    <property type="component" value="Unassembled WGS sequence"/>
</dbReference>
<feature type="compositionally biased region" description="Basic and acidic residues" evidence="2">
    <location>
        <begin position="330"/>
        <end position="348"/>
    </location>
</feature>
<name>D7G884_ECTSI</name>
<gene>
    <name evidence="3" type="ORF">Esi_0871_0001</name>
</gene>
<feature type="region of interest" description="Disordered" evidence="2">
    <location>
        <begin position="500"/>
        <end position="536"/>
    </location>
</feature>
<accession>D7G884</accession>
<feature type="compositionally biased region" description="Polar residues" evidence="2">
    <location>
        <begin position="295"/>
        <end position="307"/>
    </location>
</feature>
<organism evidence="3 4">
    <name type="scientific">Ectocarpus siliculosus</name>
    <name type="common">Brown alga</name>
    <name type="synonym">Conferva siliculosa</name>
    <dbReference type="NCBI Taxonomy" id="2880"/>
    <lineage>
        <taxon>Eukaryota</taxon>
        <taxon>Sar</taxon>
        <taxon>Stramenopiles</taxon>
        <taxon>Ochrophyta</taxon>
        <taxon>PX clade</taxon>
        <taxon>Phaeophyceae</taxon>
        <taxon>Ectocarpales</taxon>
        <taxon>Ectocarpaceae</taxon>
        <taxon>Ectocarpus</taxon>
    </lineage>
</organism>
<evidence type="ECO:0000313" key="3">
    <source>
        <dbReference type="EMBL" id="CBJ34021.1"/>
    </source>
</evidence>
<feature type="region of interest" description="Disordered" evidence="2">
    <location>
        <begin position="253"/>
        <end position="348"/>
    </location>
</feature>
<reference evidence="3 4" key="1">
    <citation type="journal article" date="2010" name="Nature">
        <title>The Ectocarpus genome and the independent evolution of multicellularity in brown algae.</title>
        <authorList>
            <person name="Cock J.M."/>
            <person name="Sterck L."/>
            <person name="Rouze P."/>
            <person name="Scornet D."/>
            <person name="Allen A.E."/>
            <person name="Amoutzias G."/>
            <person name="Anthouard V."/>
            <person name="Artiguenave F."/>
            <person name="Aury J.M."/>
            <person name="Badger J.H."/>
            <person name="Beszteri B."/>
            <person name="Billiau K."/>
            <person name="Bonnet E."/>
            <person name="Bothwell J.H."/>
            <person name="Bowler C."/>
            <person name="Boyen C."/>
            <person name="Brownlee C."/>
            <person name="Carrano C.J."/>
            <person name="Charrier B."/>
            <person name="Cho G.Y."/>
            <person name="Coelho S.M."/>
            <person name="Collen J."/>
            <person name="Corre E."/>
            <person name="Da Silva C."/>
            <person name="Delage L."/>
            <person name="Delaroque N."/>
            <person name="Dittami S.M."/>
            <person name="Doulbeau S."/>
            <person name="Elias M."/>
            <person name="Farnham G."/>
            <person name="Gachon C.M."/>
            <person name="Gschloessl B."/>
            <person name="Heesch S."/>
            <person name="Jabbari K."/>
            <person name="Jubin C."/>
            <person name="Kawai H."/>
            <person name="Kimura K."/>
            <person name="Kloareg B."/>
            <person name="Kupper F.C."/>
            <person name="Lang D."/>
            <person name="Le Bail A."/>
            <person name="Leblanc C."/>
            <person name="Lerouge P."/>
            <person name="Lohr M."/>
            <person name="Lopez P.J."/>
            <person name="Martens C."/>
            <person name="Maumus F."/>
            <person name="Michel G."/>
            <person name="Miranda-Saavedra D."/>
            <person name="Morales J."/>
            <person name="Moreau H."/>
            <person name="Motomura T."/>
            <person name="Nagasato C."/>
            <person name="Napoli C.A."/>
            <person name="Nelson D.R."/>
            <person name="Nyvall-Collen P."/>
            <person name="Peters A.F."/>
            <person name="Pommier C."/>
            <person name="Potin P."/>
            <person name="Poulain J."/>
            <person name="Quesneville H."/>
            <person name="Read B."/>
            <person name="Rensing S.A."/>
            <person name="Ritter A."/>
            <person name="Rousvoal S."/>
            <person name="Samanta M."/>
            <person name="Samson G."/>
            <person name="Schroeder D.C."/>
            <person name="Segurens B."/>
            <person name="Strittmatter M."/>
            <person name="Tonon T."/>
            <person name="Tregear J.W."/>
            <person name="Valentin K."/>
            <person name="von Dassow P."/>
            <person name="Yamagishi T."/>
            <person name="Van de Peer Y."/>
            <person name="Wincker P."/>
        </authorList>
    </citation>
    <scope>NUCLEOTIDE SEQUENCE [LARGE SCALE GENOMIC DNA]</scope>
    <source>
        <strain evidence="4">Ec32 / CCAP1310/4</strain>
    </source>
</reference>
<feature type="region of interest" description="Disordered" evidence="2">
    <location>
        <begin position="417"/>
        <end position="486"/>
    </location>
</feature>
<dbReference type="EMBL" id="FN649760">
    <property type="protein sequence ID" value="CBJ34021.1"/>
    <property type="molecule type" value="Genomic_DNA"/>
</dbReference>
<evidence type="ECO:0000313" key="4">
    <source>
        <dbReference type="Proteomes" id="UP000002630"/>
    </source>
</evidence>
<evidence type="ECO:0000256" key="2">
    <source>
        <dbReference type="SAM" id="MobiDB-lite"/>
    </source>
</evidence>
<feature type="compositionally biased region" description="Low complexity" evidence="2">
    <location>
        <begin position="417"/>
        <end position="427"/>
    </location>
</feature>
<keyword evidence="1" id="KW-0175">Coiled coil</keyword>
<feature type="region of interest" description="Disordered" evidence="2">
    <location>
        <begin position="548"/>
        <end position="592"/>
    </location>
</feature>
<evidence type="ECO:0000256" key="1">
    <source>
        <dbReference type="SAM" id="Coils"/>
    </source>
</evidence>
<protein>
    <submittedName>
        <fullName evidence="3">Uncharacterized protein</fullName>
    </submittedName>
</protein>
<dbReference type="InParanoid" id="D7G884"/>
<feature type="coiled-coil region" evidence="1">
    <location>
        <begin position="53"/>
        <end position="87"/>
    </location>
</feature>
<proteinExistence type="predicted"/>